<dbReference type="KEGG" id="cput:CONPUDRAFT_49056"/>
<accession>A0A5M3N1G1</accession>
<sequence length="159" mass="18906">MNTISRRLLHASAIRSNLVGPPDPISHIRPVLYTKSTPVQPDGVRHPYLLNEFTEGETDEEVQWALYQQQLDKFNHDYWFDSNTRFESAKQSVLSSLPDSVTGLQREQALSEFYKKWMVQESERQNEYSSEWRRRNIESISLATRLEWQNVRRRLFDLF</sequence>
<evidence type="ECO:0000256" key="5">
    <source>
        <dbReference type="ARBA" id="ARBA00023128"/>
    </source>
</evidence>
<dbReference type="PANTHER" id="PTHR31107">
    <property type="entry name" value="APOPTOGENIC PROTEIN 1, MITOCHONDRIAL"/>
    <property type="match status" value="1"/>
</dbReference>
<dbReference type="GO" id="GO:0097193">
    <property type="term" value="P:intrinsic apoptotic signaling pathway"/>
    <property type="evidence" value="ECO:0007669"/>
    <property type="project" value="InterPro"/>
</dbReference>
<keyword evidence="8" id="KW-1185">Reference proteome</keyword>
<dbReference type="GO" id="GO:0005743">
    <property type="term" value="C:mitochondrial inner membrane"/>
    <property type="evidence" value="ECO:0007669"/>
    <property type="project" value="UniProtKB-SubCell"/>
</dbReference>
<keyword evidence="5" id="KW-0496">Mitochondrion</keyword>
<gene>
    <name evidence="7" type="ORF">CONPUDRAFT_49056</name>
</gene>
<protein>
    <submittedName>
        <fullName evidence="7">Uncharacterized protein</fullName>
    </submittedName>
</protein>
<dbReference type="RefSeq" id="XP_007764127.1">
    <property type="nucleotide sequence ID" value="XM_007765937.1"/>
</dbReference>
<dbReference type="OrthoDB" id="6246201at2759"/>
<reference evidence="8" key="1">
    <citation type="journal article" date="2012" name="Science">
        <title>The Paleozoic origin of enzymatic lignin decomposition reconstructed from 31 fungal genomes.</title>
        <authorList>
            <person name="Floudas D."/>
            <person name="Binder M."/>
            <person name="Riley R."/>
            <person name="Barry K."/>
            <person name="Blanchette R.A."/>
            <person name="Henrissat B."/>
            <person name="Martinez A.T."/>
            <person name="Otillar R."/>
            <person name="Spatafora J.W."/>
            <person name="Yadav J.S."/>
            <person name="Aerts A."/>
            <person name="Benoit I."/>
            <person name="Boyd A."/>
            <person name="Carlson A."/>
            <person name="Copeland A."/>
            <person name="Coutinho P.M."/>
            <person name="de Vries R.P."/>
            <person name="Ferreira P."/>
            <person name="Findley K."/>
            <person name="Foster B."/>
            <person name="Gaskell J."/>
            <person name="Glotzer D."/>
            <person name="Gorecki P."/>
            <person name="Heitman J."/>
            <person name="Hesse C."/>
            <person name="Hori C."/>
            <person name="Igarashi K."/>
            <person name="Jurgens J.A."/>
            <person name="Kallen N."/>
            <person name="Kersten P."/>
            <person name="Kohler A."/>
            <person name="Kuees U."/>
            <person name="Kumar T.K.A."/>
            <person name="Kuo A."/>
            <person name="LaButti K."/>
            <person name="Larrondo L.F."/>
            <person name="Lindquist E."/>
            <person name="Ling A."/>
            <person name="Lombard V."/>
            <person name="Lucas S."/>
            <person name="Lundell T."/>
            <person name="Martin R."/>
            <person name="McLaughlin D.J."/>
            <person name="Morgenstern I."/>
            <person name="Morin E."/>
            <person name="Murat C."/>
            <person name="Nagy L.G."/>
            <person name="Nolan M."/>
            <person name="Ohm R.A."/>
            <person name="Patyshakuliyeva A."/>
            <person name="Rokas A."/>
            <person name="Ruiz-Duenas F.J."/>
            <person name="Sabat G."/>
            <person name="Salamov A."/>
            <person name="Samejima M."/>
            <person name="Schmutz J."/>
            <person name="Slot J.C."/>
            <person name="St John F."/>
            <person name="Stenlid J."/>
            <person name="Sun H."/>
            <person name="Sun S."/>
            <person name="Syed K."/>
            <person name="Tsang A."/>
            <person name="Wiebenga A."/>
            <person name="Young D."/>
            <person name="Pisabarro A."/>
            <person name="Eastwood D.C."/>
            <person name="Martin F."/>
            <person name="Cullen D."/>
            <person name="Grigoriev I.V."/>
            <person name="Hibbett D.S."/>
        </authorList>
    </citation>
    <scope>NUCLEOTIDE SEQUENCE [LARGE SCALE GENOMIC DNA]</scope>
    <source>
        <strain evidence="8">RWD-64-598 SS2</strain>
    </source>
</reference>
<evidence type="ECO:0000313" key="7">
    <source>
        <dbReference type="EMBL" id="EIW85146.1"/>
    </source>
</evidence>
<dbReference type="OMA" id="DTREYQW"/>
<comment type="similarity">
    <text evidence="2">Belongs to the COA8 family.</text>
</comment>
<evidence type="ECO:0000256" key="3">
    <source>
        <dbReference type="ARBA" id="ARBA00022792"/>
    </source>
</evidence>
<evidence type="ECO:0000256" key="2">
    <source>
        <dbReference type="ARBA" id="ARBA00005453"/>
    </source>
</evidence>
<organism evidence="7 8">
    <name type="scientific">Coniophora puteana (strain RWD-64-598)</name>
    <name type="common">Brown rot fungus</name>
    <dbReference type="NCBI Taxonomy" id="741705"/>
    <lineage>
        <taxon>Eukaryota</taxon>
        <taxon>Fungi</taxon>
        <taxon>Dikarya</taxon>
        <taxon>Basidiomycota</taxon>
        <taxon>Agaricomycotina</taxon>
        <taxon>Agaricomycetes</taxon>
        <taxon>Agaricomycetidae</taxon>
        <taxon>Boletales</taxon>
        <taxon>Coniophorineae</taxon>
        <taxon>Coniophoraceae</taxon>
        <taxon>Coniophora</taxon>
    </lineage>
</organism>
<keyword evidence="4" id="KW-0809">Transit peptide</keyword>
<evidence type="ECO:0000256" key="1">
    <source>
        <dbReference type="ARBA" id="ARBA00004443"/>
    </source>
</evidence>
<name>A0A5M3N1G1_CONPW</name>
<proteinExistence type="inferred from homology"/>
<dbReference type="Proteomes" id="UP000053558">
    <property type="component" value="Unassembled WGS sequence"/>
</dbReference>
<comment type="subcellular location">
    <subcellularLocation>
        <location evidence="1">Mitochondrion inner membrane</location>
        <topology evidence="1">Peripheral membrane protein</topology>
        <orientation evidence="1">Matrix side</orientation>
    </subcellularLocation>
</comment>
<evidence type="ECO:0000256" key="4">
    <source>
        <dbReference type="ARBA" id="ARBA00022946"/>
    </source>
</evidence>
<keyword evidence="3" id="KW-0999">Mitochondrion inner membrane</keyword>
<dbReference type="AlphaFoldDB" id="A0A5M3N1G1"/>
<dbReference type="EMBL" id="JH711574">
    <property type="protein sequence ID" value="EIW85146.1"/>
    <property type="molecule type" value="Genomic_DNA"/>
</dbReference>
<dbReference type="GeneID" id="19207319"/>
<keyword evidence="6" id="KW-0472">Membrane</keyword>
<dbReference type="Pfam" id="PF10231">
    <property type="entry name" value="COA8"/>
    <property type="match status" value="1"/>
</dbReference>
<evidence type="ECO:0000313" key="8">
    <source>
        <dbReference type="Proteomes" id="UP000053558"/>
    </source>
</evidence>
<evidence type="ECO:0000256" key="6">
    <source>
        <dbReference type="ARBA" id="ARBA00023136"/>
    </source>
</evidence>
<comment type="caution">
    <text evidence="7">The sequence shown here is derived from an EMBL/GenBank/DDBJ whole genome shotgun (WGS) entry which is preliminary data.</text>
</comment>
<dbReference type="InterPro" id="IPR018796">
    <property type="entry name" value="COA8"/>
</dbReference>
<dbReference type="PANTHER" id="PTHR31107:SF2">
    <property type="entry name" value="CYTOCHROME C OXIDASE ASSEMBLY FACTOR 8"/>
    <property type="match status" value="1"/>
</dbReference>